<evidence type="ECO:0000256" key="4">
    <source>
        <dbReference type="ARBA" id="ARBA00023163"/>
    </source>
</evidence>
<dbReference type="OrthoDB" id="118550at2759"/>
<feature type="domain" description="HTH myb-type" evidence="9">
    <location>
        <begin position="54"/>
        <end position="108"/>
    </location>
</feature>
<feature type="compositionally biased region" description="Basic and acidic residues" evidence="6">
    <location>
        <begin position="156"/>
        <end position="171"/>
    </location>
</feature>
<keyword evidence="5" id="KW-0539">Nucleus</keyword>
<dbReference type="PANTHER" id="PTHR12802:SF178">
    <property type="entry name" value="OS02G0685200 PROTEIN"/>
    <property type="match status" value="1"/>
</dbReference>
<dbReference type="AlphaFoldDB" id="A0A368PS53"/>
<dbReference type="PROSITE" id="PS51294">
    <property type="entry name" value="HTH_MYB"/>
    <property type="match status" value="1"/>
</dbReference>
<feature type="region of interest" description="Disordered" evidence="6">
    <location>
        <begin position="440"/>
        <end position="463"/>
    </location>
</feature>
<evidence type="ECO:0000256" key="1">
    <source>
        <dbReference type="ARBA" id="ARBA00004123"/>
    </source>
</evidence>
<dbReference type="SUPFAM" id="SSF46689">
    <property type="entry name" value="Homeodomain-like"/>
    <property type="match status" value="1"/>
</dbReference>
<protein>
    <submittedName>
        <fullName evidence="10">Uncharacterized protein</fullName>
    </submittedName>
</protein>
<evidence type="ECO:0000259" key="7">
    <source>
        <dbReference type="PROSITE" id="PS50090"/>
    </source>
</evidence>
<comment type="subcellular location">
    <subcellularLocation>
        <location evidence="1">Nucleus</location>
    </subcellularLocation>
</comment>
<dbReference type="InterPro" id="IPR017930">
    <property type="entry name" value="Myb_dom"/>
</dbReference>
<name>A0A368PS53_SETIT</name>
<keyword evidence="4" id="KW-0804">Transcription</keyword>
<reference evidence="10" key="1">
    <citation type="journal article" date="2012" name="Nat. Biotechnol.">
        <title>Reference genome sequence of the model plant Setaria.</title>
        <authorList>
            <person name="Bennetzen J.L."/>
            <person name="Schmutz J."/>
            <person name="Wang H."/>
            <person name="Percifield R."/>
            <person name="Hawkins J."/>
            <person name="Pontaroli A.C."/>
            <person name="Estep M."/>
            <person name="Feng L."/>
            <person name="Vaughn J.N."/>
            <person name="Grimwood J."/>
            <person name="Jenkins J."/>
            <person name="Barry K."/>
            <person name="Lindquist E."/>
            <person name="Hellsten U."/>
            <person name="Deshpande S."/>
            <person name="Wang X."/>
            <person name="Wu X."/>
            <person name="Mitros T."/>
            <person name="Triplett J."/>
            <person name="Yang X."/>
            <person name="Ye C.Y."/>
            <person name="Mauro-Herrera M."/>
            <person name="Wang L."/>
            <person name="Li P."/>
            <person name="Sharma M."/>
            <person name="Sharma R."/>
            <person name="Ronald P.C."/>
            <person name="Panaud O."/>
            <person name="Kellogg E.A."/>
            <person name="Brutnell T.P."/>
            <person name="Doust A.N."/>
            <person name="Tuskan G.A."/>
            <person name="Rokhsar D."/>
            <person name="Devos K.M."/>
        </authorList>
    </citation>
    <scope>NUCLEOTIDE SEQUENCE [LARGE SCALE GENOMIC DNA]</scope>
    <source>
        <strain evidence="10">Yugu1</strain>
    </source>
</reference>
<evidence type="ECO:0000259" key="8">
    <source>
        <dbReference type="PROSITE" id="PS51293"/>
    </source>
</evidence>
<dbReference type="InterPro" id="IPR009057">
    <property type="entry name" value="Homeodomain-like_sf"/>
</dbReference>
<accession>A0A368PS53</accession>
<evidence type="ECO:0000256" key="3">
    <source>
        <dbReference type="ARBA" id="ARBA00023125"/>
    </source>
</evidence>
<feature type="region of interest" description="Disordered" evidence="6">
    <location>
        <begin position="196"/>
        <end position="225"/>
    </location>
</feature>
<dbReference type="PROSITE" id="PS50090">
    <property type="entry name" value="MYB_LIKE"/>
    <property type="match status" value="1"/>
</dbReference>
<feature type="domain" description="Myb-like" evidence="7">
    <location>
        <begin position="54"/>
        <end position="104"/>
    </location>
</feature>
<dbReference type="GO" id="GO:0003677">
    <property type="term" value="F:DNA binding"/>
    <property type="evidence" value="ECO:0007669"/>
    <property type="project" value="UniProtKB-KW"/>
</dbReference>
<keyword evidence="3" id="KW-0238">DNA-binding</keyword>
<dbReference type="InterPro" id="IPR006447">
    <property type="entry name" value="Myb_dom_plants"/>
</dbReference>
<feature type="compositionally biased region" description="Low complexity" evidence="6">
    <location>
        <begin position="382"/>
        <end position="397"/>
    </location>
</feature>
<feature type="region of interest" description="Disordered" evidence="6">
    <location>
        <begin position="370"/>
        <end position="415"/>
    </location>
</feature>
<evidence type="ECO:0000313" key="10">
    <source>
        <dbReference type="EMBL" id="RCV07810.1"/>
    </source>
</evidence>
<dbReference type="Pfam" id="PF00249">
    <property type="entry name" value="Myb_DNA-binding"/>
    <property type="match status" value="1"/>
</dbReference>
<evidence type="ECO:0000256" key="6">
    <source>
        <dbReference type="SAM" id="MobiDB-lite"/>
    </source>
</evidence>
<dbReference type="GO" id="GO:0005634">
    <property type="term" value="C:nucleus"/>
    <property type="evidence" value="ECO:0007669"/>
    <property type="project" value="UniProtKB-SubCell"/>
</dbReference>
<dbReference type="CDD" id="cd00167">
    <property type="entry name" value="SANT"/>
    <property type="match status" value="1"/>
</dbReference>
<dbReference type="NCBIfam" id="TIGR01557">
    <property type="entry name" value="myb_SHAQKYF"/>
    <property type="match status" value="1"/>
</dbReference>
<evidence type="ECO:0000259" key="9">
    <source>
        <dbReference type="PROSITE" id="PS51294"/>
    </source>
</evidence>
<dbReference type="Gene3D" id="1.10.10.60">
    <property type="entry name" value="Homeodomain-like"/>
    <property type="match status" value="1"/>
</dbReference>
<dbReference type="SMART" id="SM00717">
    <property type="entry name" value="SANT"/>
    <property type="match status" value="1"/>
</dbReference>
<sequence length="463" mass="49542">MAYLEENQLATDEVAVAVGAGGEAAVDHRKDPLDPSDMDLSGEEHVPKARKPYTITKQREKWTEDEHKRFLEALQLHGRAWRRIQEHIGTKTAVQIRSHAQKFFTKVVRESSGSNTAGGAAPAIQIPPPRPKRKPAHPYPRKVDGAAKKHVPALKQLEKPPLRTQSLRDQDDGSPTSVLTTARTVLRAEALGSVFANSSSGSRSPAPSATGSDEPSSVDREDGCVSPSVATAELVARTANTKVFGDGKVSCIGTEASVFKLFGKKVVVKDPLEHLKTDASATSVAQATRNAIPFGAAEGSSWNPWPTGVQMQQLMYFVPQPDGFAAQSAVPWLAYNGALPCALFYPQAAAPSAQHHHHNQPSEPLNHKRVQREESLTGSNTASSAVPAASAAQNSDAAESHGPRQENTSESAIAVPRLTKCPSSASFSRRGFVPYKRCAAESEAPRPVAAGEEADGELTRLCL</sequence>
<dbReference type="GO" id="GO:0010468">
    <property type="term" value="P:regulation of gene expression"/>
    <property type="evidence" value="ECO:0007669"/>
    <property type="project" value="UniProtKB-ARBA"/>
</dbReference>
<dbReference type="InterPro" id="IPR017884">
    <property type="entry name" value="SANT_dom"/>
</dbReference>
<reference evidence="10" key="2">
    <citation type="submission" date="2015-07" db="EMBL/GenBank/DDBJ databases">
        <authorList>
            <person name="Noorani M."/>
        </authorList>
    </citation>
    <scope>NUCLEOTIDE SEQUENCE</scope>
    <source>
        <strain evidence="10">Yugu1</strain>
    </source>
</reference>
<dbReference type="STRING" id="4555.A0A368PS53"/>
<feature type="compositionally biased region" description="Low complexity" evidence="6">
    <location>
        <begin position="198"/>
        <end position="212"/>
    </location>
</feature>
<feature type="domain" description="SANT" evidence="8">
    <location>
        <begin position="57"/>
        <end position="108"/>
    </location>
</feature>
<dbReference type="InterPro" id="IPR001005">
    <property type="entry name" value="SANT/Myb"/>
</dbReference>
<proteinExistence type="predicted"/>
<dbReference type="EMBL" id="CM003528">
    <property type="protein sequence ID" value="RCV07810.1"/>
    <property type="molecule type" value="Genomic_DNA"/>
</dbReference>
<dbReference type="FunFam" id="1.10.10.60:FF:000023">
    <property type="entry name" value="protein REVEILLE 6 isoform X1"/>
    <property type="match status" value="1"/>
</dbReference>
<dbReference type="PROSITE" id="PS51293">
    <property type="entry name" value="SANT"/>
    <property type="match status" value="1"/>
</dbReference>
<organism evidence="10">
    <name type="scientific">Setaria italica</name>
    <name type="common">Foxtail millet</name>
    <name type="synonym">Panicum italicum</name>
    <dbReference type="NCBI Taxonomy" id="4555"/>
    <lineage>
        <taxon>Eukaryota</taxon>
        <taxon>Viridiplantae</taxon>
        <taxon>Streptophyta</taxon>
        <taxon>Embryophyta</taxon>
        <taxon>Tracheophyta</taxon>
        <taxon>Spermatophyta</taxon>
        <taxon>Magnoliopsida</taxon>
        <taxon>Liliopsida</taxon>
        <taxon>Poales</taxon>
        <taxon>Poaceae</taxon>
        <taxon>PACMAD clade</taxon>
        <taxon>Panicoideae</taxon>
        <taxon>Panicodae</taxon>
        <taxon>Paniceae</taxon>
        <taxon>Cenchrinae</taxon>
        <taxon>Setaria</taxon>
    </lineage>
</organism>
<feature type="region of interest" description="Disordered" evidence="6">
    <location>
        <begin position="112"/>
        <end position="177"/>
    </location>
</feature>
<evidence type="ECO:0000256" key="5">
    <source>
        <dbReference type="ARBA" id="ARBA00023242"/>
    </source>
</evidence>
<feature type="region of interest" description="Disordered" evidence="6">
    <location>
        <begin position="22"/>
        <end position="46"/>
    </location>
</feature>
<feature type="compositionally biased region" description="Basic residues" evidence="6">
    <location>
        <begin position="130"/>
        <end position="140"/>
    </location>
</feature>
<gene>
    <name evidence="10" type="ORF">SETIT_1G275400v2</name>
</gene>
<evidence type="ECO:0000256" key="2">
    <source>
        <dbReference type="ARBA" id="ARBA00023015"/>
    </source>
</evidence>
<keyword evidence="2" id="KW-0805">Transcription regulation</keyword>
<dbReference type="PANTHER" id="PTHR12802">
    <property type="entry name" value="SWI/SNF COMPLEX-RELATED"/>
    <property type="match status" value="1"/>
</dbReference>